<gene>
    <name evidence="2" type="ORF">RDB_LOCUS61002</name>
</gene>
<dbReference type="SUPFAM" id="SSF50978">
    <property type="entry name" value="WD40 repeat-like"/>
    <property type="match status" value="1"/>
</dbReference>
<evidence type="ECO:0000256" key="1">
    <source>
        <dbReference type="SAM" id="MobiDB-lite"/>
    </source>
</evidence>
<dbReference type="InterPro" id="IPR036322">
    <property type="entry name" value="WD40_repeat_dom_sf"/>
</dbReference>
<dbReference type="AlphaFoldDB" id="A0A8H3GPP8"/>
<feature type="region of interest" description="Disordered" evidence="1">
    <location>
        <begin position="219"/>
        <end position="265"/>
    </location>
</feature>
<sequence length="265" mass="29196">VQSRAGPVMATNLVQLDAEGRVLYTHSLDRIHIWDTAIMADEVRVLAVGTLTESMDRLQPTQSRAEKRLLIYNLKTREVEHHVPLLQEVRNVSLSTPVNKITHALVSYENKSPPQMWRIEMKATIRPDEFVARLVLIHSYVTKTPVEFAGQSFFGGPDEMFVCCSSKGGEMHVWDRISATLLHTLRPDDSEVVKTFACNHRAIPRFMLVSGTLDGALRVWSSPPSPSPSHQLTSHPEPQASAGPSATQKDESVDAAATVGGIGAV</sequence>
<organism evidence="2 3">
    <name type="scientific">Rhizoctonia solani</name>
    <dbReference type="NCBI Taxonomy" id="456999"/>
    <lineage>
        <taxon>Eukaryota</taxon>
        <taxon>Fungi</taxon>
        <taxon>Dikarya</taxon>
        <taxon>Basidiomycota</taxon>
        <taxon>Agaricomycotina</taxon>
        <taxon>Agaricomycetes</taxon>
        <taxon>Cantharellales</taxon>
        <taxon>Ceratobasidiaceae</taxon>
        <taxon>Rhizoctonia</taxon>
    </lineage>
</organism>
<reference evidence="2" key="1">
    <citation type="submission" date="2021-01" db="EMBL/GenBank/DDBJ databases">
        <authorList>
            <person name="Kaushik A."/>
        </authorList>
    </citation>
    <scope>NUCLEOTIDE SEQUENCE</scope>
    <source>
        <strain evidence="2">AG6-10EEA</strain>
    </source>
</reference>
<accession>A0A8H3GPP8</accession>
<comment type="caution">
    <text evidence="2">The sequence shown here is derived from an EMBL/GenBank/DDBJ whole genome shotgun (WGS) entry which is preliminary data.</text>
</comment>
<protein>
    <submittedName>
        <fullName evidence="2">Uncharacterized protein</fullName>
    </submittedName>
</protein>
<feature type="compositionally biased region" description="Polar residues" evidence="1">
    <location>
        <begin position="230"/>
        <end position="247"/>
    </location>
</feature>
<dbReference type="Gene3D" id="2.130.10.10">
    <property type="entry name" value="YVTN repeat-like/Quinoprotein amine dehydrogenase"/>
    <property type="match status" value="1"/>
</dbReference>
<name>A0A8H3GPP8_9AGAM</name>
<dbReference type="InterPro" id="IPR015943">
    <property type="entry name" value="WD40/YVTN_repeat-like_dom_sf"/>
</dbReference>
<evidence type="ECO:0000313" key="2">
    <source>
        <dbReference type="EMBL" id="CAE6460249.1"/>
    </source>
</evidence>
<evidence type="ECO:0000313" key="3">
    <source>
        <dbReference type="Proteomes" id="UP000663853"/>
    </source>
</evidence>
<feature type="non-terminal residue" evidence="2">
    <location>
        <position position="1"/>
    </location>
</feature>
<proteinExistence type="predicted"/>
<dbReference type="Proteomes" id="UP000663853">
    <property type="component" value="Unassembled WGS sequence"/>
</dbReference>
<dbReference type="EMBL" id="CAJMXA010001422">
    <property type="protein sequence ID" value="CAE6460249.1"/>
    <property type="molecule type" value="Genomic_DNA"/>
</dbReference>